<dbReference type="Pfam" id="PF02518">
    <property type="entry name" value="HATPase_c"/>
    <property type="match status" value="1"/>
</dbReference>
<dbReference type="Gene3D" id="1.10.287.130">
    <property type="match status" value="1"/>
</dbReference>
<keyword evidence="10 11" id="KW-0472">Membrane</keyword>
<dbReference type="PANTHER" id="PTHR45436:SF5">
    <property type="entry name" value="SENSOR HISTIDINE KINASE TRCS"/>
    <property type="match status" value="1"/>
</dbReference>
<dbReference type="InterPro" id="IPR003594">
    <property type="entry name" value="HATPase_dom"/>
</dbReference>
<dbReference type="AlphaFoldDB" id="A0A1I3MB76"/>
<evidence type="ECO:0000256" key="10">
    <source>
        <dbReference type="ARBA" id="ARBA00023136"/>
    </source>
</evidence>
<dbReference type="Proteomes" id="UP000199111">
    <property type="component" value="Unassembled WGS sequence"/>
</dbReference>
<keyword evidence="7" id="KW-0418">Kinase</keyword>
<proteinExistence type="predicted"/>
<evidence type="ECO:0000259" key="13">
    <source>
        <dbReference type="PROSITE" id="PS50885"/>
    </source>
</evidence>
<feature type="domain" description="Histidine kinase" evidence="12">
    <location>
        <begin position="170"/>
        <end position="388"/>
    </location>
</feature>
<dbReference type="PROSITE" id="PS50109">
    <property type="entry name" value="HIS_KIN"/>
    <property type="match status" value="1"/>
</dbReference>
<keyword evidence="9" id="KW-0902">Two-component regulatory system</keyword>
<accession>A0A1I3MB76</accession>
<dbReference type="InterPro" id="IPR003661">
    <property type="entry name" value="HisK_dim/P_dom"/>
</dbReference>
<comment type="subcellular location">
    <subcellularLocation>
        <location evidence="2">Cell membrane</location>
    </subcellularLocation>
</comment>
<gene>
    <name evidence="14" type="ORF">SAMN05216275_105423</name>
</gene>
<evidence type="ECO:0000313" key="15">
    <source>
        <dbReference type="Proteomes" id="UP000199111"/>
    </source>
</evidence>
<dbReference type="InterPro" id="IPR036097">
    <property type="entry name" value="HisK_dim/P_sf"/>
</dbReference>
<evidence type="ECO:0000256" key="5">
    <source>
        <dbReference type="ARBA" id="ARBA00022679"/>
    </source>
</evidence>
<dbReference type="PRINTS" id="PR00344">
    <property type="entry name" value="BCTRLSENSOR"/>
</dbReference>
<evidence type="ECO:0000256" key="7">
    <source>
        <dbReference type="ARBA" id="ARBA00022777"/>
    </source>
</evidence>
<dbReference type="EMBL" id="FOQY01000005">
    <property type="protein sequence ID" value="SFI93995.1"/>
    <property type="molecule type" value="Genomic_DNA"/>
</dbReference>
<dbReference type="CDD" id="cd06225">
    <property type="entry name" value="HAMP"/>
    <property type="match status" value="1"/>
</dbReference>
<sequence>MRKWRRPVRTVRLRFTVLYGAMFLLSGIGLLVITNLVGLGGTRTSQSAPSGTPPVEPATLAAATDRITWLQTQLSDTHAAQSRQLLIGSAVALVVMGVVSVVLGRVIAGRVLRPLRMITAATRRISADNLHERLAAQGPADEVKDLADTIDELLERLESSFDAQRRFVANASHELRTPLATMRASLDVALAKPEPIPAQTAVLADRLRTELDQVDRLLEGFLTLARTQHGALADRTTLSLRQLANAALHARAADITTRRLAVDPAGAIDDSAWTQGNRTLLTRMIDNVIDNAITHNHQGGWIRLAGTTGAGTAQLVVETGGRVLDQEQVDSLVRPFQRLSADRTHSGTGSGLGLSIVAAIAAAHGGTLDLQARPEGGLRVAISLPAAAVPAETAA</sequence>
<evidence type="ECO:0000259" key="12">
    <source>
        <dbReference type="PROSITE" id="PS50109"/>
    </source>
</evidence>
<keyword evidence="15" id="KW-1185">Reference proteome</keyword>
<dbReference type="SMART" id="SM00304">
    <property type="entry name" value="HAMP"/>
    <property type="match status" value="1"/>
</dbReference>
<dbReference type="PANTHER" id="PTHR45436">
    <property type="entry name" value="SENSOR HISTIDINE KINASE YKOH"/>
    <property type="match status" value="1"/>
</dbReference>
<evidence type="ECO:0000256" key="9">
    <source>
        <dbReference type="ARBA" id="ARBA00023012"/>
    </source>
</evidence>
<dbReference type="RefSeq" id="WP_093886828.1">
    <property type="nucleotide sequence ID" value="NZ_FOQY01000005.1"/>
</dbReference>
<dbReference type="Pfam" id="PF00672">
    <property type="entry name" value="HAMP"/>
    <property type="match status" value="1"/>
</dbReference>
<dbReference type="Gene3D" id="3.30.565.10">
    <property type="entry name" value="Histidine kinase-like ATPase, C-terminal domain"/>
    <property type="match status" value="1"/>
</dbReference>
<evidence type="ECO:0000256" key="6">
    <source>
        <dbReference type="ARBA" id="ARBA00022692"/>
    </source>
</evidence>
<evidence type="ECO:0000256" key="4">
    <source>
        <dbReference type="ARBA" id="ARBA00022553"/>
    </source>
</evidence>
<evidence type="ECO:0000256" key="3">
    <source>
        <dbReference type="ARBA" id="ARBA00012438"/>
    </source>
</evidence>
<dbReference type="PROSITE" id="PS50885">
    <property type="entry name" value="HAMP"/>
    <property type="match status" value="1"/>
</dbReference>
<feature type="transmembrane region" description="Helical" evidence="11">
    <location>
        <begin position="12"/>
        <end position="33"/>
    </location>
</feature>
<evidence type="ECO:0000313" key="14">
    <source>
        <dbReference type="EMBL" id="SFI93995.1"/>
    </source>
</evidence>
<dbReference type="SMART" id="SM00387">
    <property type="entry name" value="HATPase_c"/>
    <property type="match status" value="1"/>
</dbReference>
<comment type="catalytic activity">
    <reaction evidence="1">
        <text>ATP + protein L-histidine = ADP + protein N-phospho-L-histidine.</text>
        <dbReference type="EC" id="2.7.13.3"/>
    </reaction>
</comment>
<dbReference type="GeneID" id="96297942"/>
<keyword evidence="6 11" id="KW-0812">Transmembrane</keyword>
<dbReference type="Gene3D" id="6.10.340.10">
    <property type="match status" value="1"/>
</dbReference>
<keyword evidence="4" id="KW-0597">Phosphoprotein</keyword>
<evidence type="ECO:0000256" key="2">
    <source>
        <dbReference type="ARBA" id="ARBA00004236"/>
    </source>
</evidence>
<dbReference type="InterPro" id="IPR005467">
    <property type="entry name" value="His_kinase_dom"/>
</dbReference>
<dbReference type="CDD" id="cd00075">
    <property type="entry name" value="HATPase"/>
    <property type="match status" value="1"/>
</dbReference>
<dbReference type="SUPFAM" id="SSF47384">
    <property type="entry name" value="Homodimeric domain of signal transducing histidine kinase"/>
    <property type="match status" value="1"/>
</dbReference>
<protein>
    <recommendedName>
        <fullName evidence="3">histidine kinase</fullName>
        <ecNumber evidence="3">2.7.13.3</ecNumber>
    </recommendedName>
</protein>
<evidence type="ECO:0000256" key="1">
    <source>
        <dbReference type="ARBA" id="ARBA00000085"/>
    </source>
</evidence>
<feature type="transmembrane region" description="Helical" evidence="11">
    <location>
        <begin position="85"/>
        <end position="108"/>
    </location>
</feature>
<keyword evidence="5" id="KW-0808">Transferase</keyword>
<dbReference type="InterPro" id="IPR003660">
    <property type="entry name" value="HAMP_dom"/>
</dbReference>
<dbReference type="SMART" id="SM00388">
    <property type="entry name" value="HisKA"/>
    <property type="match status" value="1"/>
</dbReference>
<dbReference type="EC" id="2.7.13.3" evidence="3"/>
<keyword evidence="8 11" id="KW-1133">Transmembrane helix</keyword>
<evidence type="ECO:0000256" key="8">
    <source>
        <dbReference type="ARBA" id="ARBA00022989"/>
    </source>
</evidence>
<dbReference type="InterPro" id="IPR004358">
    <property type="entry name" value="Sig_transdc_His_kin-like_C"/>
</dbReference>
<dbReference type="SUPFAM" id="SSF55874">
    <property type="entry name" value="ATPase domain of HSP90 chaperone/DNA topoisomerase II/histidine kinase"/>
    <property type="match status" value="1"/>
</dbReference>
<reference evidence="15" key="1">
    <citation type="submission" date="2016-10" db="EMBL/GenBank/DDBJ databases">
        <authorList>
            <person name="Varghese N."/>
            <person name="Submissions S."/>
        </authorList>
    </citation>
    <scope>NUCLEOTIDE SEQUENCE [LARGE SCALE GENOMIC DNA]</scope>
    <source>
        <strain evidence="15">CGMCC 4.2126</strain>
    </source>
</reference>
<name>A0A1I3MB76_9ACTN</name>
<evidence type="ECO:0000256" key="11">
    <source>
        <dbReference type="SAM" id="Phobius"/>
    </source>
</evidence>
<organism evidence="14 15">
    <name type="scientific">Streptosporangium canum</name>
    <dbReference type="NCBI Taxonomy" id="324952"/>
    <lineage>
        <taxon>Bacteria</taxon>
        <taxon>Bacillati</taxon>
        <taxon>Actinomycetota</taxon>
        <taxon>Actinomycetes</taxon>
        <taxon>Streptosporangiales</taxon>
        <taxon>Streptosporangiaceae</taxon>
        <taxon>Streptosporangium</taxon>
    </lineage>
</organism>
<dbReference type="CDD" id="cd00082">
    <property type="entry name" value="HisKA"/>
    <property type="match status" value="1"/>
</dbReference>
<feature type="domain" description="HAMP" evidence="13">
    <location>
        <begin position="109"/>
        <end position="162"/>
    </location>
</feature>
<dbReference type="SUPFAM" id="SSF158472">
    <property type="entry name" value="HAMP domain-like"/>
    <property type="match status" value="1"/>
</dbReference>
<dbReference type="GO" id="GO:0005886">
    <property type="term" value="C:plasma membrane"/>
    <property type="evidence" value="ECO:0007669"/>
    <property type="project" value="UniProtKB-SubCell"/>
</dbReference>
<dbReference type="GO" id="GO:0000155">
    <property type="term" value="F:phosphorelay sensor kinase activity"/>
    <property type="evidence" value="ECO:0007669"/>
    <property type="project" value="InterPro"/>
</dbReference>
<dbReference type="InterPro" id="IPR036890">
    <property type="entry name" value="HATPase_C_sf"/>
</dbReference>
<dbReference type="InterPro" id="IPR050428">
    <property type="entry name" value="TCS_sensor_his_kinase"/>
</dbReference>
<dbReference type="Pfam" id="PF00512">
    <property type="entry name" value="HisKA"/>
    <property type="match status" value="1"/>
</dbReference>